<dbReference type="Gene3D" id="3.40.50.10170">
    <property type="match status" value="1"/>
</dbReference>
<dbReference type="Pfam" id="PF02645">
    <property type="entry name" value="DegV"/>
    <property type="match status" value="1"/>
</dbReference>
<sequence length="373" mass="40321">MRIGLVVDATCDLPPEFLAAHGIRVMPIGIRLGEQRLIDRRDPDTTLSFYRDHLAKVGSKDGSQPLSAAELQQWFLDELVTDFDYVVCLTVDSLRSPIFEHATQASFGLLQHYHERRHAAGIAGPFTLRVLDSHSVFAGIACLAAEGTRLLAQGSHPNALRTRLEQLSQQTCTYLVADDLGHLRRRGFQKGDRSGFVDRVKGAALGLGSLLDVKPVFSLADGEDKPVALSPSFEKSAEKLFGYALARVQAGELLAPQLGLSYAGDPTALRDLPGFAALENACRERDIHLHLGMLSPTGGINLGAGAMSLGFTESLCLRATRGCVARPRHPLPAAARASTERAGPADWRRRLPGSSGSARRYCPNLAGWRVGGR</sequence>
<dbReference type="PANTHER" id="PTHR33434">
    <property type="entry name" value="DEGV DOMAIN-CONTAINING PROTEIN DR_1986-RELATED"/>
    <property type="match status" value="1"/>
</dbReference>
<reference evidence="4" key="1">
    <citation type="submission" date="2015-06" db="EMBL/GenBank/DDBJ databases">
        <authorList>
            <person name="Radhakrishnan Rajesh"/>
            <person name="Underwood Anthony"/>
            <person name="Al-Shahib Ali"/>
        </authorList>
    </citation>
    <scope>NUCLEOTIDE SEQUENCE [LARGE SCALE GENOMIC DNA]</scope>
    <source>
        <strain evidence="4">P19_London_7_VIM_2_05_10</strain>
    </source>
</reference>
<dbReference type="InterPro" id="IPR043168">
    <property type="entry name" value="DegV_C"/>
</dbReference>
<organism evidence="3 4">
    <name type="scientific">Pseudomonas aeruginosa</name>
    <dbReference type="NCBI Taxonomy" id="287"/>
    <lineage>
        <taxon>Bacteria</taxon>
        <taxon>Pseudomonadati</taxon>
        <taxon>Pseudomonadota</taxon>
        <taxon>Gammaproteobacteria</taxon>
        <taxon>Pseudomonadales</taxon>
        <taxon>Pseudomonadaceae</taxon>
        <taxon>Pseudomonas</taxon>
    </lineage>
</organism>
<evidence type="ECO:0000256" key="1">
    <source>
        <dbReference type="ARBA" id="ARBA00023121"/>
    </source>
</evidence>
<dbReference type="EMBL" id="CVVU01000246">
    <property type="protein sequence ID" value="CRP84198.1"/>
    <property type="molecule type" value="Genomic_DNA"/>
</dbReference>
<gene>
    <name evidence="3" type="ORF">PAERUG_P19_London_7_VIM_2_05_10_05735</name>
</gene>
<proteinExistence type="predicted"/>
<dbReference type="SUPFAM" id="SSF82549">
    <property type="entry name" value="DAK1/DegV-like"/>
    <property type="match status" value="1"/>
</dbReference>
<keyword evidence="1" id="KW-0446">Lipid-binding</keyword>
<dbReference type="PANTHER" id="PTHR33434:SF2">
    <property type="entry name" value="FATTY ACID-BINDING PROTEIN TM_1468"/>
    <property type="match status" value="1"/>
</dbReference>
<dbReference type="GO" id="GO:0008289">
    <property type="term" value="F:lipid binding"/>
    <property type="evidence" value="ECO:0007669"/>
    <property type="project" value="UniProtKB-KW"/>
</dbReference>
<comment type="caution">
    <text evidence="3">The sequence shown here is derived from an EMBL/GenBank/DDBJ whole genome shotgun (WGS) entry which is preliminary data.</text>
</comment>
<dbReference type="InterPro" id="IPR050270">
    <property type="entry name" value="DegV_domain_contain"/>
</dbReference>
<evidence type="ECO:0000313" key="3">
    <source>
        <dbReference type="EMBL" id="CRP84198.1"/>
    </source>
</evidence>
<feature type="region of interest" description="Disordered" evidence="2">
    <location>
        <begin position="332"/>
        <end position="356"/>
    </location>
</feature>
<name>A0A9P1W1A9_PSEAI</name>
<dbReference type="AlphaFoldDB" id="A0A9P1W1A9"/>
<evidence type="ECO:0000313" key="4">
    <source>
        <dbReference type="Proteomes" id="UP000045039"/>
    </source>
</evidence>
<dbReference type="InterPro" id="IPR003797">
    <property type="entry name" value="DegV"/>
</dbReference>
<accession>A0A9P1W1A9</accession>
<evidence type="ECO:0000256" key="2">
    <source>
        <dbReference type="SAM" id="MobiDB-lite"/>
    </source>
</evidence>
<dbReference type="Proteomes" id="UP000045039">
    <property type="component" value="Unassembled WGS sequence"/>
</dbReference>
<protein>
    <submittedName>
        <fullName evidence="3">DegV domain-containing protein</fullName>
    </submittedName>
</protein>
<dbReference type="Gene3D" id="3.30.1180.10">
    <property type="match status" value="1"/>
</dbReference>
<dbReference type="PROSITE" id="PS51482">
    <property type="entry name" value="DEGV"/>
    <property type="match status" value="1"/>
</dbReference>